<evidence type="ECO:0008006" key="3">
    <source>
        <dbReference type="Google" id="ProtNLM"/>
    </source>
</evidence>
<accession>A0AAV2ZN65</accession>
<reference evidence="1" key="2">
    <citation type="journal article" date="2023" name="Microbiol Resour">
        <title>Decontamination and Annotation of the Draft Genome Sequence of the Oomycete Lagenidium giganteum ARSEF 373.</title>
        <authorList>
            <person name="Morgan W.R."/>
            <person name="Tartar A."/>
        </authorList>
    </citation>
    <scope>NUCLEOTIDE SEQUENCE</scope>
    <source>
        <strain evidence="1">ARSEF 373</strain>
    </source>
</reference>
<reference evidence="1" key="1">
    <citation type="submission" date="2022-11" db="EMBL/GenBank/DDBJ databases">
        <authorList>
            <person name="Morgan W.R."/>
            <person name="Tartar A."/>
        </authorList>
    </citation>
    <scope>NUCLEOTIDE SEQUENCE</scope>
    <source>
        <strain evidence="1">ARSEF 373</strain>
    </source>
</reference>
<gene>
    <name evidence="1" type="ORF">N0F65_007475</name>
</gene>
<comment type="caution">
    <text evidence="1">The sequence shown here is derived from an EMBL/GenBank/DDBJ whole genome shotgun (WGS) entry which is preliminary data.</text>
</comment>
<organism evidence="1 2">
    <name type="scientific">Lagenidium giganteum</name>
    <dbReference type="NCBI Taxonomy" id="4803"/>
    <lineage>
        <taxon>Eukaryota</taxon>
        <taxon>Sar</taxon>
        <taxon>Stramenopiles</taxon>
        <taxon>Oomycota</taxon>
        <taxon>Peronosporomycetes</taxon>
        <taxon>Pythiales</taxon>
        <taxon>Pythiaceae</taxon>
    </lineage>
</organism>
<name>A0AAV2ZN65_9STRA</name>
<sequence length="74" mass="8057">MPGILLNKHTGTTLKVAGYADDTSVYLRSKDELPVLDDILLRFTKASGLQVNKTKTAVINLRPDGSGSKHGYQQ</sequence>
<evidence type="ECO:0000313" key="1">
    <source>
        <dbReference type="EMBL" id="DBA05313.1"/>
    </source>
</evidence>
<dbReference type="AlphaFoldDB" id="A0AAV2ZN65"/>
<proteinExistence type="predicted"/>
<dbReference type="EMBL" id="DAKRPA010000001">
    <property type="protein sequence ID" value="DBA05313.1"/>
    <property type="molecule type" value="Genomic_DNA"/>
</dbReference>
<protein>
    <recommendedName>
        <fullName evidence="3">Reverse transcriptase domain-containing protein</fullName>
    </recommendedName>
</protein>
<keyword evidence="2" id="KW-1185">Reference proteome</keyword>
<evidence type="ECO:0000313" key="2">
    <source>
        <dbReference type="Proteomes" id="UP001146120"/>
    </source>
</evidence>
<dbReference type="Proteomes" id="UP001146120">
    <property type="component" value="Unassembled WGS sequence"/>
</dbReference>